<dbReference type="OrthoDB" id="383051at2157"/>
<gene>
    <name evidence="1" type="ORF">SAMN05216218_12433</name>
</gene>
<accession>A0A1G7TC98</accession>
<dbReference type="STRING" id="660518.SAMN05216218_12433"/>
<sequence>MSTEDATEETPSQNATVIAKAPVNILVDEDESLEEALSKETGERFSEERMQSFFEDASFVVAPVDDDQTAAHAGQEIDPLGYYVVSNGTAYGPYNAEDRAYRRAARWSESEDAEFTVERGAVLADNCTTNSLPVKTPTREELRDGQ</sequence>
<dbReference type="AlphaFoldDB" id="A0A1G7TC98"/>
<evidence type="ECO:0000313" key="1">
    <source>
        <dbReference type="EMBL" id="SDG32664.1"/>
    </source>
</evidence>
<dbReference type="EMBL" id="FNBK01000024">
    <property type="protein sequence ID" value="SDG32664.1"/>
    <property type="molecule type" value="Genomic_DNA"/>
</dbReference>
<keyword evidence="2" id="KW-1185">Reference proteome</keyword>
<protein>
    <submittedName>
        <fullName evidence="1">Uncharacterized protein</fullName>
    </submittedName>
</protein>
<name>A0A1G7TC98_9EURY</name>
<dbReference type="Proteomes" id="UP000199076">
    <property type="component" value="Unassembled WGS sequence"/>
</dbReference>
<dbReference type="RefSeq" id="WP_092695436.1">
    <property type="nucleotide sequence ID" value="NZ_FNBK01000024.1"/>
</dbReference>
<organism evidence="1 2">
    <name type="scientific">Halorientalis regularis</name>
    <dbReference type="NCBI Taxonomy" id="660518"/>
    <lineage>
        <taxon>Archaea</taxon>
        <taxon>Methanobacteriati</taxon>
        <taxon>Methanobacteriota</taxon>
        <taxon>Stenosarchaea group</taxon>
        <taxon>Halobacteria</taxon>
        <taxon>Halobacteriales</taxon>
        <taxon>Haloarculaceae</taxon>
        <taxon>Halorientalis</taxon>
    </lineage>
</organism>
<proteinExistence type="predicted"/>
<evidence type="ECO:0000313" key="2">
    <source>
        <dbReference type="Proteomes" id="UP000199076"/>
    </source>
</evidence>
<reference evidence="2" key="1">
    <citation type="submission" date="2016-10" db="EMBL/GenBank/DDBJ databases">
        <authorList>
            <person name="Varghese N."/>
            <person name="Submissions S."/>
        </authorList>
    </citation>
    <scope>NUCLEOTIDE SEQUENCE [LARGE SCALE GENOMIC DNA]</scope>
    <source>
        <strain evidence="2">IBRC-M 10760</strain>
    </source>
</reference>